<feature type="transmembrane region" description="Helical" evidence="10">
    <location>
        <begin position="664"/>
        <end position="685"/>
    </location>
</feature>
<evidence type="ECO:0000256" key="8">
    <source>
        <dbReference type="ARBA" id="ARBA00023136"/>
    </source>
</evidence>
<evidence type="ECO:0000256" key="7">
    <source>
        <dbReference type="ARBA" id="ARBA00022989"/>
    </source>
</evidence>
<dbReference type="GO" id="GO:0005886">
    <property type="term" value="C:plasma membrane"/>
    <property type="evidence" value="ECO:0007669"/>
    <property type="project" value="TreeGrafter"/>
</dbReference>
<reference evidence="13" key="1">
    <citation type="submission" date="2021-11" db="EMBL/GenBank/DDBJ databases">
        <authorList>
            <person name="Schell T."/>
        </authorList>
    </citation>
    <scope>NUCLEOTIDE SEQUENCE</scope>
    <source>
        <strain evidence="13">M5</strain>
    </source>
</reference>
<dbReference type="InterPro" id="IPR008710">
    <property type="entry name" value="Nicastrin"/>
</dbReference>
<evidence type="ECO:0000256" key="11">
    <source>
        <dbReference type="SAM" id="SignalP"/>
    </source>
</evidence>
<accession>A0A8J2WD92</accession>
<evidence type="ECO:0000259" key="12">
    <source>
        <dbReference type="Pfam" id="PF18266"/>
    </source>
</evidence>
<keyword evidence="6" id="KW-0914">Notch signaling pathway</keyword>
<dbReference type="SUPFAM" id="SSF53187">
    <property type="entry name" value="Zn-dependent exopeptidases"/>
    <property type="match status" value="1"/>
</dbReference>
<feature type="domain" description="Nicastrin small lobe" evidence="12">
    <location>
        <begin position="42"/>
        <end position="221"/>
    </location>
</feature>
<keyword evidence="14" id="KW-1185">Reference proteome</keyword>
<gene>
    <name evidence="13" type="ORF">DGAL_LOCUS2218</name>
</gene>
<evidence type="ECO:0000313" key="13">
    <source>
        <dbReference type="EMBL" id="CAH0100045.1"/>
    </source>
</evidence>
<evidence type="ECO:0000313" key="14">
    <source>
        <dbReference type="Proteomes" id="UP000789390"/>
    </source>
</evidence>
<evidence type="ECO:0000256" key="9">
    <source>
        <dbReference type="ARBA" id="ARBA00023180"/>
    </source>
</evidence>
<dbReference type="OrthoDB" id="755951at2759"/>
<keyword evidence="7 10" id="KW-1133">Transmembrane helix</keyword>
<dbReference type="PANTHER" id="PTHR21092:SF0">
    <property type="entry name" value="NICASTRIN"/>
    <property type="match status" value="1"/>
</dbReference>
<keyword evidence="9" id="KW-0325">Glycoprotein</keyword>
<keyword evidence="5 11" id="KW-0732">Signal</keyword>
<organism evidence="13 14">
    <name type="scientific">Daphnia galeata</name>
    <dbReference type="NCBI Taxonomy" id="27404"/>
    <lineage>
        <taxon>Eukaryota</taxon>
        <taxon>Metazoa</taxon>
        <taxon>Ecdysozoa</taxon>
        <taxon>Arthropoda</taxon>
        <taxon>Crustacea</taxon>
        <taxon>Branchiopoda</taxon>
        <taxon>Diplostraca</taxon>
        <taxon>Cladocera</taxon>
        <taxon>Anomopoda</taxon>
        <taxon>Daphniidae</taxon>
        <taxon>Daphnia</taxon>
    </lineage>
</organism>
<dbReference type="GO" id="GO:0016485">
    <property type="term" value="P:protein processing"/>
    <property type="evidence" value="ECO:0007669"/>
    <property type="project" value="InterPro"/>
</dbReference>
<dbReference type="Proteomes" id="UP000789390">
    <property type="component" value="Unassembled WGS sequence"/>
</dbReference>
<comment type="caution">
    <text evidence="13">The sequence shown here is derived from an EMBL/GenBank/DDBJ whole genome shotgun (WGS) entry which is preliminary data.</text>
</comment>
<comment type="similarity">
    <text evidence="2">Belongs to the nicastrin family.</text>
</comment>
<feature type="chain" id="PRO_5035256469" description="Nicastrin" evidence="11">
    <location>
        <begin position="27"/>
        <end position="702"/>
    </location>
</feature>
<evidence type="ECO:0000256" key="6">
    <source>
        <dbReference type="ARBA" id="ARBA00022976"/>
    </source>
</evidence>
<dbReference type="PANTHER" id="PTHR21092">
    <property type="entry name" value="NICASTRIN"/>
    <property type="match status" value="1"/>
</dbReference>
<dbReference type="InterPro" id="IPR041084">
    <property type="entry name" value="Ncstrn_small"/>
</dbReference>
<protein>
    <recommendedName>
        <fullName evidence="3">Nicastrin</fullName>
    </recommendedName>
</protein>
<evidence type="ECO:0000256" key="10">
    <source>
        <dbReference type="SAM" id="Phobius"/>
    </source>
</evidence>
<feature type="signal peptide" evidence="11">
    <location>
        <begin position="1"/>
        <end position="26"/>
    </location>
</feature>
<evidence type="ECO:0000256" key="5">
    <source>
        <dbReference type="ARBA" id="ARBA00022729"/>
    </source>
</evidence>
<dbReference type="GO" id="GO:0007220">
    <property type="term" value="P:Notch receptor processing"/>
    <property type="evidence" value="ECO:0007669"/>
    <property type="project" value="TreeGrafter"/>
</dbReference>
<name>A0A8J2WD92_9CRUS</name>
<keyword evidence="4 10" id="KW-0812">Transmembrane</keyword>
<dbReference type="AlphaFoldDB" id="A0A8J2WD92"/>
<dbReference type="GO" id="GO:0007219">
    <property type="term" value="P:Notch signaling pathway"/>
    <property type="evidence" value="ECO:0007669"/>
    <property type="project" value="UniProtKB-KW"/>
</dbReference>
<comment type="subcellular location">
    <subcellularLocation>
        <location evidence="1">Membrane</location>
        <topology evidence="1">Single-pass type I membrane protein</topology>
    </subcellularLocation>
</comment>
<dbReference type="EMBL" id="CAKKLH010000030">
    <property type="protein sequence ID" value="CAH0100045.1"/>
    <property type="molecule type" value="Genomic_DNA"/>
</dbReference>
<evidence type="ECO:0000256" key="2">
    <source>
        <dbReference type="ARBA" id="ARBA00007717"/>
    </source>
</evidence>
<keyword evidence="8 10" id="KW-0472">Membrane</keyword>
<evidence type="ECO:0000256" key="3">
    <source>
        <dbReference type="ARBA" id="ARBA00015303"/>
    </source>
</evidence>
<dbReference type="Pfam" id="PF18266">
    <property type="entry name" value="Ncstrn_small"/>
    <property type="match status" value="1"/>
</dbReference>
<dbReference type="Gene3D" id="3.40.630.10">
    <property type="entry name" value="Zn peptidases"/>
    <property type="match status" value="1"/>
</dbReference>
<sequence length="702" mass="77988">MANILNVKIFLWLSLSVIFLATGLNADRITEKIYQRIDEGFSCFRRLNGTHQIGCSSSQSGNVGVVHFLETKLDFDWLLKVGPDAPYVVLLPPDLFRRENLMTLKNSGKIAGVVVLNQTDTTLRNPAPKPPYSNDLTCPNKITGLYKEDAFSSYCDSNPWNPAGDGLLFEDFKFPIFFINETKLNQSVLLNDCYHKFNRPIEGTPPSYPLCAIELKAFMWAAVDTPTCLRRGRLNMMFNPQPSEYCDPLGNVNIFVPVLAANKSDGPVSNRSIIFVSARMDSASIFDGLSIGADSAITGMATLVAIADMIFQFKSDIRRGDIENVFLVLFNGEAFDYIGSSRMAYDMTLGKFPKPMKEENPSQSPLIGLEHVKYWIELGSLAPQAGNTKVYLHTDPKSRSDSGVDTKVKDLISILQKNQGNLTTESIVDASIPLPPASLQSFLKKDLTIPGLFISNHKNAFANQFYNSEWDTFQTISSYKLSKHLADIARTVSASIYELATGQQMPSYIQVNETLLESTLECYLVNANCSLFNWLLNGRSNLASEMVLPTYVGVSHGDGAYKALSLRTRHLLAMISGEPLDVNKTGCINSDHNEIYHYYWLGESESNNASGTCYRSTVKTSHAVSPAFEIENYDWASGEYSSWTESRWETFSVRIFLKASSLQAVSIFVFGVVVLLLSFAVTYWVETNSVLLFPASPEAVAC</sequence>
<evidence type="ECO:0000256" key="1">
    <source>
        <dbReference type="ARBA" id="ARBA00004479"/>
    </source>
</evidence>
<proteinExistence type="inferred from homology"/>
<dbReference type="Pfam" id="PF05450">
    <property type="entry name" value="Nicastrin"/>
    <property type="match status" value="1"/>
</dbReference>
<evidence type="ECO:0000256" key="4">
    <source>
        <dbReference type="ARBA" id="ARBA00022692"/>
    </source>
</evidence>